<evidence type="ECO:0000256" key="6">
    <source>
        <dbReference type="SAM" id="MobiDB-lite"/>
    </source>
</evidence>
<keyword evidence="9" id="KW-1185">Reference proteome</keyword>
<keyword evidence="4" id="KW-0862">Zinc</keyword>
<dbReference type="PANTHER" id="PTHR46481:SF10">
    <property type="entry name" value="ZINC FINGER BED DOMAIN-CONTAINING PROTEIN 39"/>
    <property type="match status" value="1"/>
</dbReference>
<keyword evidence="3" id="KW-0863">Zinc-finger</keyword>
<feature type="compositionally biased region" description="Polar residues" evidence="6">
    <location>
        <begin position="556"/>
        <end position="576"/>
    </location>
</feature>
<dbReference type="SUPFAM" id="SSF53098">
    <property type="entry name" value="Ribonuclease H-like"/>
    <property type="match status" value="1"/>
</dbReference>
<feature type="compositionally biased region" description="Polar residues" evidence="6">
    <location>
        <begin position="26"/>
        <end position="37"/>
    </location>
</feature>
<gene>
    <name evidence="8" type="ORF">F8M41_006646</name>
</gene>
<feature type="compositionally biased region" description="Acidic residues" evidence="6">
    <location>
        <begin position="16"/>
        <end position="25"/>
    </location>
</feature>
<reference evidence="8 9" key="1">
    <citation type="journal article" date="2019" name="Environ. Microbiol.">
        <title>At the nexus of three kingdoms: the genome of the mycorrhizal fungus Gigaspora margarita provides insights into plant, endobacterial and fungal interactions.</title>
        <authorList>
            <person name="Venice F."/>
            <person name="Ghignone S."/>
            <person name="Salvioli di Fossalunga A."/>
            <person name="Amselem J."/>
            <person name="Novero M."/>
            <person name="Xianan X."/>
            <person name="Sedzielewska Toro K."/>
            <person name="Morin E."/>
            <person name="Lipzen A."/>
            <person name="Grigoriev I.V."/>
            <person name="Henrissat B."/>
            <person name="Martin F.M."/>
            <person name="Bonfante P."/>
        </authorList>
    </citation>
    <scope>NUCLEOTIDE SEQUENCE [LARGE SCALE GENOMIC DNA]</scope>
    <source>
        <strain evidence="8 9">BEG34</strain>
    </source>
</reference>
<dbReference type="Pfam" id="PF05699">
    <property type="entry name" value="Dimer_Tnp_hAT"/>
    <property type="match status" value="1"/>
</dbReference>
<evidence type="ECO:0000259" key="7">
    <source>
        <dbReference type="Pfam" id="PF05699"/>
    </source>
</evidence>
<dbReference type="SMART" id="SM00614">
    <property type="entry name" value="ZnF_BED"/>
    <property type="match status" value="1"/>
</dbReference>
<keyword evidence="5" id="KW-0539">Nucleus</keyword>
<protein>
    <submittedName>
        <fullName evidence="8">Zinc finger bed domain-containing protein 1-like</fullName>
    </submittedName>
</protein>
<feature type="compositionally biased region" description="Polar residues" evidence="6">
    <location>
        <begin position="1"/>
        <end position="15"/>
    </location>
</feature>
<dbReference type="GO" id="GO:0005634">
    <property type="term" value="C:nucleus"/>
    <property type="evidence" value="ECO:0007669"/>
    <property type="project" value="UniProtKB-SubCell"/>
</dbReference>
<dbReference type="Proteomes" id="UP000439903">
    <property type="component" value="Unassembled WGS sequence"/>
</dbReference>
<evidence type="ECO:0000256" key="5">
    <source>
        <dbReference type="ARBA" id="ARBA00023242"/>
    </source>
</evidence>
<organism evidence="8 9">
    <name type="scientific">Gigaspora margarita</name>
    <dbReference type="NCBI Taxonomy" id="4874"/>
    <lineage>
        <taxon>Eukaryota</taxon>
        <taxon>Fungi</taxon>
        <taxon>Fungi incertae sedis</taxon>
        <taxon>Mucoromycota</taxon>
        <taxon>Glomeromycotina</taxon>
        <taxon>Glomeromycetes</taxon>
        <taxon>Diversisporales</taxon>
        <taxon>Gigasporaceae</taxon>
        <taxon>Gigaspora</taxon>
    </lineage>
</organism>
<keyword evidence="2" id="KW-0479">Metal-binding</keyword>
<accession>A0A8H3X631</accession>
<feature type="region of interest" description="Disordered" evidence="6">
    <location>
        <begin position="1"/>
        <end position="46"/>
    </location>
</feature>
<evidence type="ECO:0000256" key="1">
    <source>
        <dbReference type="ARBA" id="ARBA00004123"/>
    </source>
</evidence>
<evidence type="ECO:0000313" key="8">
    <source>
        <dbReference type="EMBL" id="KAF0424031.1"/>
    </source>
</evidence>
<dbReference type="PANTHER" id="PTHR46481">
    <property type="entry name" value="ZINC FINGER BED DOMAIN-CONTAINING PROTEIN 4"/>
    <property type="match status" value="1"/>
</dbReference>
<evidence type="ECO:0000256" key="2">
    <source>
        <dbReference type="ARBA" id="ARBA00022723"/>
    </source>
</evidence>
<dbReference type="GO" id="GO:0046983">
    <property type="term" value="F:protein dimerization activity"/>
    <property type="evidence" value="ECO:0007669"/>
    <property type="project" value="InterPro"/>
</dbReference>
<comment type="subcellular location">
    <subcellularLocation>
        <location evidence="1">Nucleus</location>
    </subcellularLocation>
</comment>
<dbReference type="InterPro" id="IPR012337">
    <property type="entry name" value="RNaseH-like_sf"/>
</dbReference>
<evidence type="ECO:0000313" key="9">
    <source>
        <dbReference type="Proteomes" id="UP000439903"/>
    </source>
</evidence>
<name>A0A8H3X631_GIGMA</name>
<dbReference type="InterPro" id="IPR052035">
    <property type="entry name" value="ZnF_BED_domain_contain"/>
</dbReference>
<evidence type="ECO:0000256" key="4">
    <source>
        <dbReference type="ARBA" id="ARBA00022833"/>
    </source>
</evidence>
<dbReference type="SUPFAM" id="SSF57667">
    <property type="entry name" value="beta-beta-alpha zinc fingers"/>
    <property type="match status" value="1"/>
</dbReference>
<dbReference type="AlphaFoldDB" id="A0A8H3X631"/>
<evidence type="ECO:0000256" key="3">
    <source>
        <dbReference type="ARBA" id="ARBA00022771"/>
    </source>
</evidence>
<feature type="domain" description="HAT C-terminal dimerisation" evidence="7">
    <location>
        <begin position="585"/>
        <end position="635"/>
    </location>
</feature>
<dbReference type="GO" id="GO:0008270">
    <property type="term" value="F:zinc ion binding"/>
    <property type="evidence" value="ECO:0007669"/>
    <property type="project" value="UniProtKB-KW"/>
</dbReference>
<comment type="caution">
    <text evidence="8">The sequence shown here is derived from an EMBL/GenBank/DDBJ whole genome shotgun (WGS) entry which is preliminary data.</text>
</comment>
<feature type="region of interest" description="Disordered" evidence="6">
    <location>
        <begin position="556"/>
        <end position="583"/>
    </location>
</feature>
<dbReference type="InterPro" id="IPR036236">
    <property type="entry name" value="Znf_C2H2_sf"/>
</dbReference>
<proteinExistence type="predicted"/>
<dbReference type="EMBL" id="WTPW01001659">
    <property type="protein sequence ID" value="KAF0424031.1"/>
    <property type="molecule type" value="Genomic_DNA"/>
</dbReference>
<dbReference type="OrthoDB" id="2399442at2759"/>
<sequence>MANNKRNLNDLISQNDDMEVEEDSLSDTSQQSEVNQQTKRRRTGSKSGRSFCWKYFEPYPETMGIETKCKFPGCTTKYTWRGSTSNLKGHLKKIHKIVETTKPVQKPNNNPALDINLPLIKFIVTSNQSFNVVNDMVSTGFVNKPYQIPATTLKIEEQINKTYDKLFSRLKQMIQSAESVALAIHIWDIDDKECFGKTFMEVTCHWLTNDFKIHRILLCMTEFNSSISMADKYIEQIQEKWELTNYEFITTDFYAEAVFSEFSEFSNHKYIRNAFHFLESLLPTCLEQCLNVENQSILERIGEIKNKIDGIQDVIEILKEEEAQEKLSSLPGASIIFDIGKIIERKWSSIYFGLKYIVSMEQQINSLVSSWCSDKDDYVKSKGNDLKALLPDSLQFKILSKLSQIFEPLESVEEIMDNCDYLTINVMHSIFAKTVNGIKYRADNIKNKLESATGNNLEMNMIRTITDSIYNFLNTPNYFDVFFYTDTAADVGNVASLLDPRFKLTYSSKKAEKFVQKECEDFYSNQSKNTENSISDEKLPKRQNILVSDFFSDHGSANSTSNSNNMIDYNEANPQENSKEKASKELKSYLDLPQQQSSIDLYDWWKQYQGLYPGLAILARKYLAIPATAYSSKLSQNEHKENLKILLNTYKDSDIISKIVFLRHNKNYLDDLF</sequence>
<dbReference type="InterPro" id="IPR008906">
    <property type="entry name" value="HATC_C_dom"/>
</dbReference>